<organism evidence="1">
    <name type="scientific">bioreactor metagenome</name>
    <dbReference type="NCBI Taxonomy" id="1076179"/>
    <lineage>
        <taxon>unclassified sequences</taxon>
        <taxon>metagenomes</taxon>
        <taxon>ecological metagenomes</taxon>
    </lineage>
</organism>
<reference evidence="1" key="1">
    <citation type="submission" date="2019-08" db="EMBL/GenBank/DDBJ databases">
        <authorList>
            <person name="Kucharzyk K."/>
            <person name="Murdoch R.W."/>
            <person name="Higgins S."/>
            <person name="Loffler F."/>
        </authorList>
    </citation>
    <scope>NUCLEOTIDE SEQUENCE</scope>
</reference>
<comment type="caution">
    <text evidence="1">The sequence shown here is derived from an EMBL/GenBank/DDBJ whole genome shotgun (WGS) entry which is preliminary data.</text>
</comment>
<sequence length="127" mass="14246">MIAKEAKTVNANNITYDTLKSKGILTPQNDINRDKINLISGAVTIPFLETLFTFSGNNAGTMDRVSAIFTHLYSEGREVEMLAVLRILYDVAGLQFPEDVELLAGHPEARQYFLFSFLLDMDDFLPL</sequence>
<proteinExistence type="predicted"/>
<dbReference type="AlphaFoldDB" id="A0A645ISG7"/>
<accession>A0A645ISG7</accession>
<gene>
    <name evidence="1" type="ORF">SDC9_201998</name>
</gene>
<protein>
    <submittedName>
        <fullName evidence="1">Uncharacterized protein</fullName>
    </submittedName>
</protein>
<name>A0A645ISG7_9ZZZZ</name>
<dbReference type="EMBL" id="VSSQ01122457">
    <property type="protein sequence ID" value="MPN54328.1"/>
    <property type="molecule type" value="Genomic_DNA"/>
</dbReference>
<evidence type="ECO:0000313" key="1">
    <source>
        <dbReference type="EMBL" id="MPN54328.1"/>
    </source>
</evidence>